<comment type="caution">
    <text evidence="1">The sequence shown here is derived from an EMBL/GenBank/DDBJ whole genome shotgun (WGS) entry which is preliminary data.</text>
</comment>
<evidence type="ECO:0000313" key="1">
    <source>
        <dbReference type="EMBL" id="CEG15550.1"/>
    </source>
</evidence>
<reference evidence="1 2" key="1">
    <citation type="submission" date="2014-09" db="EMBL/GenBank/DDBJ databases">
        <authorList>
            <person name="Regsiter A."/>
        </authorList>
    </citation>
    <scope>NUCLEOTIDE SEQUENCE [LARGE SCALE GENOMIC DNA]</scope>
</reference>
<keyword evidence="2" id="KW-1185">Reference proteome</keyword>
<evidence type="ECO:0000313" key="2">
    <source>
        <dbReference type="Proteomes" id="UP000052230"/>
    </source>
</evidence>
<dbReference type="Proteomes" id="UP000052230">
    <property type="component" value="Unassembled WGS sequence"/>
</dbReference>
<protein>
    <submittedName>
        <fullName evidence="1">Uncharacterized protein</fullName>
    </submittedName>
</protein>
<gene>
    <name evidence="1" type="ORF">XAC3562_210006</name>
</gene>
<organism evidence="1 2">
    <name type="scientific">Xanthomonas citri pv. citri</name>
    <dbReference type="NCBI Taxonomy" id="611301"/>
    <lineage>
        <taxon>Bacteria</taxon>
        <taxon>Pseudomonadati</taxon>
        <taxon>Pseudomonadota</taxon>
        <taxon>Gammaproteobacteria</taxon>
        <taxon>Lysobacterales</taxon>
        <taxon>Lysobacteraceae</taxon>
        <taxon>Xanthomonas</taxon>
    </lineage>
</organism>
<accession>A0A0U5FCQ7</accession>
<dbReference type="AlphaFoldDB" id="A0A0U5FCQ7"/>
<dbReference type="EMBL" id="CCXZ01000113">
    <property type="protein sequence ID" value="CEG15550.1"/>
    <property type="molecule type" value="Genomic_DNA"/>
</dbReference>
<proteinExistence type="predicted"/>
<name>A0A0U5FCQ7_XANCI</name>
<sequence>MEAFAHDKEHRSFGEFELFNHIDSVLLWIARECPTSVPDGDRGAVAAIKAFPQRMHATDACDDASETQRLSVCRTGCRPVS</sequence>